<evidence type="ECO:0000256" key="3">
    <source>
        <dbReference type="ARBA" id="ARBA00022598"/>
    </source>
</evidence>
<feature type="domain" description="Lysidine-tRNA(Ile) synthetase C-terminal" evidence="9">
    <location>
        <begin position="387"/>
        <end position="460"/>
    </location>
</feature>
<accession>B8D063</accession>
<dbReference type="SMART" id="SM00977">
    <property type="entry name" value="TilS_C"/>
    <property type="match status" value="1"/>
</dbReference>
<dbReference type="GO" id="GO:0032267">
    <property type="term" value="F:tRNA(Ile)-lysidine synthase activity"/>
    <property type="evidence" value="ECO:0007669"/>
    <property type="project" value="UniProtKB-EC"/>
</dbReference>
<evidence type="ECO:0000256" key="1">
    <source>
        <dbReference type="ARBA" id="ARBA00004496"/>
    </source>
</evidence>
<dbReference type="GO" id="GO:0005524">
    <property type="term" value="F:ATP binding"/>
    <property type="evidence" value="ECO:0007669"/>
    <property type="project" value="UniProtKB-UniRule"/>
</dbReference>
<evidence type="ECO:0000256" key="6">
    <source>
        <dbReference type="ARBA" id="ARBA00022840"/>
    </source>
</evidence>
<evidence type="ECO:0000259" key="9">
    <source>
        <dbReference type="SMART" id="SM00977"/>
    </source>
</evidence>
<keyword evidence="4 8" id="KW-0819">tRNA processing</keyword>
<dbReference type="InterPro" id="IPR012094">
    <property type="entry name" value="tRNA_Ile_lys_synt"/>
</dbReference>
<evidence type="ECO:0000256" key="5">
    <source>
        <dbReference type="ARBA" id="ARBA00022741"/>
    </source>
</evidence>
<dbReference type="SUPFAM" id="SSF82829">
    <property type="entry name" value="MesJ substrate recognition domain-like"/>
    <property type="match status" value="1"/>
</dbReference>
<keyword evidence="2 8" id="KW-0963">Cytoplasm</keyword>
<reference evidence="10 11" key="1">
    <citation type="journal article" date="2009" name="PLoS ONE">
        <title>Genome analysis of the anaerobic thermohalophilic bacterium Halothermothrix orenii.</title>
        <authorList>
            <person name="Mavromatis K."/>
            <person name="Ivanova N."/>
            <person name="Anderson I."/>
            <person name="Lykidis A."/>
            <person name="Hooper S.D."/>
            <person name="Sun H."/>
            <person name="Kunin V."/>
            <person name="Lapidus A."/>
            <person name="Hugenholtz P."/>
            <person name="Patel B."/>
            <person name="Kyrpides N.C."/>
        </authorList>
    </citation>
    <scope>NUCLEOTIDE SEQUENCE [LARGE SCALE GENOMIC DNA]</scope>
    <source>
        <strain evidence="11">H 168 / OCM 544 / DSM 9562</strain>
    </source>
</reference>
<keyword evidence="6 8" id="KW-0067">ATP-binding</keyword>
<evidence type="ECO:0000256" key="4">
    <source>
        <dbReference type="ARBA" id="ARBA00022694"/>
    </source>
</evidence>
<feature type="binding site" evidence="8">
    <location>
        <begin position="28"/>
        <end position="33"/>
    </location>
    <ligand>
        <name>ATP</name>
        <dbReference type="ChEBI" id="CHEBI:30616"/>
    </ligand>
</feature>
<keyword evidence="11" id="KW-1185">Reference proteome</keyword>
<dbReference type="Pfam" id="PF11734">
    <property type="entry name" value="TilS_C"/>
    <property type="match status" value="1"/>
</dbReference>
<dbReference type="InterPro" id="IPR012795">
    <property type="entry name" value="tRNA_Ile_lys_synt_N"/>
</dbReference>
<dbReference type="SUPFAM" id="SSF56037">
    <property type="entry name" value="PheT/TilS domain"/>
    <property type="match status" value="1"/>
</dbReference>
<dbReference type="RefSeq" id="WP_012635016.1">
    <property type="nucleotide sequence ID" value="NC_011899.1"/>
</dbReference>
<dbReference type="eggNOG" id="COG0037">
    <property type="taxonomic scope" value="Bacteria"/>
</dbReference>
<dbReference type="Proteomes" id="UP000000719">
    <property type="component" value="Chromosome"/>
</dbReference>
<keyword evidence="3 8" id="KW-0436">Ligase</keyword>
<evidence type="ECO:0000256" key="2">
    <source>
        <dbReference type="ARBA" id="ARBA00022490"/>
    </source>
</evidence>
<evidence type="ECO:0000256" key="7">
    <source>
        <dbReference type="ARBA" id="ARBA00048539"/>
    </source>
</evidence>
<dbReference type="InterPro" id="IPR014729">
    <property type="entry name" value="Rossmann-like_a/b/a_fold"/>
</dbReference>
<dbReference type="PANTHER" id="PTHR43033">
    <property type="entry name" value="TRNA(ILE)-LYSIDINE SYNTHASE-RELATED"/>
    <property type="match status" value="1"/>
</dbReference>
<gene>
    <name evidence="8" type="primary">tilS</name>
    <name evidence="10" type="ordered locus">Hore_00560</name>
</gene>
<dbReference type="GO" id="GO:0005737">
    <property type="term" value="C:cytoplasm"/>
    <property type="evidence" value="ECO:0007669"/>
    <property type="project" value="UniProtKB-SubCell"/>
</dbReference>
<comment type="similarity">
    <text evidence="8">Belongs to the tRNA(Ile)-lysidine synthase family.</text>
</comment>
<name>B8D063_HALOH</name>
<comment type="subcellular location">
    <subcellularLocation>
        <location evidence="1 8">Cytoplasm</location>
    </subcellularLocation>
</comment>
<evidence type="ECO:0000256" key="8">
    <source>
        <dbReference type="HAMAP-Rule" id="MF_01161"/>
    </source>
</evidence>
<dbReference type="OrthoDB" id="9807403at2"/>
<comment type="domain">
    <text evidence="8">The N-terminal region contains the highly conserved SGGXDS motif, predicted to be a P-loop motif involved in ATP binding.</text>
</comment>
<dbReference type="SUPFAM" id="SSF52402">
    <property type="entry name" value="Adenine nucleotide alpha hydrolases-like"/>
    <property type="match status" value="1"/>
</dbReference>
<dbReference type="HOGENOM" id="CLU_018869_0_1_9"/>
<dbReference type="InterPro" id="IPR011063">
    <property type="entry name" value="TilS/TtcA_N"/>
</dbReference>
<dbReference type="NCBIfam" id="TIGR02433">
    <property type="entry name" value="lysidine_TilS_C"/>
    <property type="match status" value="1"/>
</dbReference>
<dbReference type="GO" id="GO:0006400">
    <property type="term" value="P:tRNA modification"/>
    <property type="evidence" value="ECO:0007669"/>
    <property type="project" value="UniProtKB-UniRule"/>
</dbReference>
<keyword evidence="5 8" id="KW-0547">Nucleotide-binding</keyword>
<dbReference type="PANTHER" id="PTHR43033:SF1">
    <property type="entry name" value="TRNA(ILE)-LYSIDINE SYNTHASE-RELATED"/>
    <property type="match status" value="1"/>
</dbReference>
<protein>
    <recommendedName>
        <fullName evidence="8">tRNA(Ile)-lysidine synthase</fullName>
        <ecNumber evidence="8">6.3.4.19</ecNumber>
    </recommendedName>
    <alternativeName>
        <fullName evidence="8">tRNA(Ile)-2-lysyl-cytidine synthase</fullName>
    </alternativeName>
    <alternativeName>
        <fullName evidence="8">tRNA(Ile)-lysidine synthetase</fullName>
    </alternativeName>
</protein>
<dbReference type="Pfam" id="PF01171">
    <property type="entry name" value="ATP_bind_3"/>
    <property type="match status" value="1"/>
</dbReference>
<proteinExistence type="inferred from homology"/>
<evidence type="ECO:0000313" key="11">
    <source>
        <dbReference type="Proteomes" id="UP000000719"/>
    </source>
</evidence>
<comment type="function">
    <text evidence="8">Ligates lysine onto the cytidine present at position 34 of the AUA codon-specific tRNA(Ile) that contains the anticodon CAU, in an ATP-dependent manner. Cytidine is converted to lysidine, thus changing the amino acid specificity of the tRNA from methionine to isoleucine.</text>
</comment>
<dbReference type="AlphaFoldDB" id="B8D063"/>
<dbReference type="HAMAP" id="MF_01161">
    <property type="entry name" value="tRNA_Ile_lys_synt"/>
    <property type="match status" value="1"/>
</dbReference>
<organism evidence="10 11">
    <name type="scientific">Halothermothrix orenii (strain H 168 / OCM 544 / DSM 9562)</name>
    <dbReference type="NCBI Taxonomy" id="373903"/>
    <lineage>
        <taxon>Bacteria</taxon>
        <taxon>Bacillati</taxon>
        <taxon>Bacillota</taxon>
        <taxon>Clostridia</taxon>
        <taxon>Halanaerobiales</taxon>
        <taxon>Halothermotrichaceae</taxon>
        <taxon>Halothermothrix</taxon>
    </lineage>
</organism>
<sequence length="468" mass="54612">MELLKKFREYINHHKLIKKGDGVLVGVSGGPDSLTLLDMLVRVKDEYGLKLVVFHLDHKFRQEAAREARYVSNITNNYGLKCIIEEFDVPGLMNDEGLSPEEAARKVRFNLMIKWVNSLNLNKIAVAHNKDDLVETVFLHMFRGTGLKGLTGIDPVSRIGGVEVIHPLLNIYRQEIMDYCQRRNLNPVYDPTNQETIYTRNKIRHHIIPYIEDEINPGLKDVIYQMAEVVREENNFLDYQAEKNLKKVLVDKGQDYVILSLEKLFKLPLVIRRRITSLVNSKLKGEDNNLYRKHYEMVENLIKSKVTGKRFDLPDGVVVEKSYDKIIFRKNKKINEYCINFNIPAEIDLPRGIILKVSEEKLPSNWRQLVQNPGICLCDLEKIELPLIVRPRKPGDRFIPLGMKGYKKVKNFFIDEKIPRYQRENIPVILDNKGRIIWLAGLRMDDRFKITDDTKKIVRFEITNNKEE</sequence>
<dbReference type="Gene3D" id="3.40.50.620">
    <property type="entry name" value="HUPs"/>
    <property type="match status" value="1"/>
</dbReference>
<dbReference type="CDD" id="cd01992">
    <property type="entry name" value="TilS_N"/>
    <property type="match status" value="1"/>
</dbReference>
<dbReference type="KEGG" id="hor:Hore_00560"/>
<dbReference type="Gene3D" id="3.50.40.10">
    <property type="entry name" value="Phenylalanyl-trna Synthetase, Chain B, domain 3"/>
    <property type="match status" value="1"/>
</dbReference>
<dbReference type="NCBIfam" id="TIGR02432">
    <property type="entry name" value="lysidine_TilS_N"/>
    <property type="match status" value="1"/>
</dbReference>
<dbReference type="InterPro" id="IPR012796">
    <property type="entry name" value="Lysidine-tRNA-synth_C"/>
</dbReference>
<dbReference type="InterPro" id="IPR020825">
    <property type="entry name" value="Phe-tRNA_synthase-like_B3/B4"/>
</dbReference>
<comment type="catalytic activity">
    <reaction evidence="7 8">
        <text>cytidine(34) in tRNA(Ile2) + L-lysine + ATP = lysidine(34) in tRNA(Ile2) + AMP + diphosphate + H(+)</text>
        <dbReference type="Rhea" id="RHEA:43744"/>
        <dbReference type="Rhea" id="RHEA-COMP:10625"/>
        <dbReference type="Rhea" id="RHEA-COMP:10670"/>
        <dbReference type="ChEBI" id="CHEBI:15378"/>
        <dbReference type="ChEBI" id="CHEBI:30616"/>
        <dbReference type="ChEBI" id="CHEBI:32551"/>
        <dbReference type="ChEBI" id="CHEBI:33019"/>
        <dbReference type="ChEBI" id="CHEBI:82748"/>
        <dbReference type="ChEBI" id="CHEBI:83665"/>
        <dbReference type="ChEBI" id="CHEBI:456215"/>
        <dbReference type="EC" id="6.3.4.19"/>
    </reaction>
</comment>
<dbReference type="EMBL" id="CP001098">
    <property type="protein sequence ID" value="ACL68817.1"/>
    <property type="molecule type" value="Genomic_DNA"/>
</dbReference>
<dbReference type="STRING" id="373903.Hore_00560"/>
<evidence type="ECO:0000313" key="10">
    <source>
        <dbReference type="EMBL" id="ACL68817.1"/>
    </source>
</evidence>
<dbReference type="EC" id="6.3.4.19" evidence="8"/>
<dbReference type="Gene3D" id="1.20.59.20">
    <property type="match status" value="1"/>
</dbReference>